<sequence length="149" mass="17386">MSEKFRYFICDDEMSRIEDIISEINSSVAGDDIEVRDILDSGIGEKYFYAYIELARNMIMSFEKDDPKPPFAVGKYYSYRNAYSTTIFKVTEIEDATCVWVKEYNEKEKTILTKIEFGVNTDRAVHLKPATAEQIAEFKRAEELREVEE</sequence>
<proteinExistence type="predicted"/>
<reference evidence="1 2" key="1">
    <citation type="submission" date="2013-02" db="EMBL/GenBank/DDBJ databases">
        <title>The Genome Sequence of Enterococcus caccae BAA-1240.</title>
        <authorList>
            <consortium name="The Broad Institute Genome Sequencing Platform"/>
            <consortium name="The Broad Institute Genome Sequencing Center for Infectious Disease"/>
            <person name="Earl A.M."/>
            <person name="Gilmore M.S."/>
            <person name="Lebreton F."/>
            <person name="Walker B."/>
            <person name="Young S.K."/>
            <person name="Zeng Q."/>
            <person name="Gargeya S."/>
            <person name="Fitzgerald M."/>
            <person name="Haas B."/>
            <person name="Abouelleil A."/>
            <person name="Alvarado L."/>
            <person name="Arachchi H.M."/>
            <person name="Berlin A.M."/>
            <person name="Chapman S.B."/>
            <person name="Dewar J."/>
            <person name="Goldberg J."/>
            <person name="Griggs A."/>
            <person name="Gujja S."/>
            <person name="Hansen M."/>
            <person name="Howarth C."/>
            <person name="Imamovic A."/>
            <person name="Larimer J."/>
            <person name="McCowan C."/>
            <person name="Murphy C."/>
            <person name="Neiman D."/>
            <person name="Pearson M."/>
            <person name="Priest M."/>
            <person name="Roberts A."/>
            <person name="Saif S."/>
            <person name="Shea T."/>
            <person name="Sisk P."/>
            <person name="Sykes S."/>
            <person name="Wortman J."/>
            <person name="Nusbaum C."/>
            <person name="Birren B."/>
        </authorList>
    </citation>
    <scope>NUCLEOTIDE SEQUENCE [LARGE SCALE GENOMIC DNA]</scope>
    <source>
        <strain evidence="1 2">ATCC BAA-1240</strain>
    </source>
</reference>
<keyword evidence="2" id="KW-1185">Reference proteome</keyword>
<protein>
    <submittedName>
        <fullName evidence="1">Uncharacterized protein</fullName>
    </submittedName>
</protein>
<dbReference type="RefSeq" id="WP_010772765.1">
    <property type="nucleotide sequence ID" value="NZ_KB946335.1"/>
</dbReference>
<accession>R3WND0</accession>
<gene>
    <name evidence="1" type="ORF">UC7_02679</name>
</gene>
<organism evidence="1 2">
    <name type="scientific">Enterococcus caccae ATCC BAA-1240</name>
    <dbReference type="NCBI Taxonomy" id="1158612"/>
    <lineage>
        <taxon>Bacteria</taxon>
        <taxon>Bacillati</taxon>
        <taxon>Bacillota</taxon>
        <taxon>Bacilli</taxon>
        <taxon>Lactobacillales</taxon>
        <taxon>Enterococcaceae</taxon>
        <taxon>Enterococcus</taxon>
    </lineage>
</organism>
<dbReference type="Proteomes" id="UP000013840">
    <property type="component" value="Unassembled WGS sequence"/>
</dbReference>
<dbReference type="AlphaFoldDB" id="R3WND0"/>
<dbReference type="EMBL" id="AJAU01000022">
    <property type="protein sequence ID" value="EOL43350.1"/>
    <property type="molecule type" value="Genomic_DNA"/>
</dbReference>
<dbReference type="OrthoDB" id="2195218at2"/>
<comment type="caution">
    <text evidence="1">The sequence shown here is derived from an EMBL/GenBank/DDBJ whole genome shotgun (WGS) entry which is preliminary data.</text>
</comment>
<evidence type="ECO:0000313" key="2">
    <source>
        <dbReference type="Proteomes" id="UP000013840"/>
    </source>
</evidence>
<name>R3WND0_9ENTE</name>
<evidence type="ECO:0000313" key="1">
    <source>
        <dbReference type="EMBL" id="EOL43350.1"/>
    </source>
</evidence>
<dbReference type="PATRIC" id="fig|1158612.3.peg.2644"/>